<sequence length="95" mass="10857">MSLTHNNQVQLLEDILNNHLEDCCGTVSECQQLERLVQSLMENQAVPEQMKPLLEKVYSYCQEGSQAANLDNHIHSHQEDLSQWVGEIDTYSSLL</sequence>
<dbReference type="AlphaFoldDB" id="A0A2X4VU26"/>
<organism evidence="1 2">
    <name type="scientific">Lederbergia lenta</name>
    <name type="common">Bacillus lentus</name>
    <dbReference type="NCBI Taxonomy" id="1467"/>
    <lineage>
        <taxon>Bacteria</taxon>
        <taxon>Bacillati</taxon>
        <taxon>Bacillota</taxon>
        <taxon>Bacilli</taxon>
        <taxon>Bacillales</taxon>
        <taxon>Bacillaceae</taxon>
        <taxon>Lederbergia</taxon>
    </lineage>
</organism>
<dbReference type="KEGG" id="blen:NCTC4824_01309"/>
<evidence type="ECO:0000313" key="2">
    <source>
        <dbReference type="Proteomes" id="UP000249134"/>
    </source>
</evidence>
<dbReference type="Proteomes" id="UP000249134">
    <property type="component" value="Chromosome 1"/>
</dbReference>
<name>A0A2X4VU26_LEDLE</name>
<proteinExistence type="predicted"/>
<evidence type="ECO:0000313" key="1">
    <source>
        <dbReference type="EMBL" id="SQI54231.1"/>
    </source>
</evidence>
<dbReference type="RefSeq" id="WP_066136757.1">
    <property type="nucleotide sequence ID" value="NZ_CBCSGM010000001.1"/>
</dbReference>
<dbReference type="Pfam" id="PF14165">
    <property type="entry name" value="YtzH"/>
    <property type="match status" value="1"/>
</dbReference>
<dbReference type="STRING" id="1348624.GCA_001591545_00402"/>
<accession>A0A2X4VU26</accession>
<dbReference type="EMBL" id="LS483476">
    <property type="protein sequence ID" value="SQI54231.1"/>
    <property type="molecule type" value="Genomic_DNA"/>
</dbReference>
<gene>
    <name evidence="1" type="ORF">NCTC4824_01309</name>
</gene>
<protein>
    <recommendedName>
        <fullName evidence="3">YtzH-like protein</fullName>
    </recommendedName>
</protein>
<reference evidence="1 2" key="1">
    <citation type="submission" date="2018-06" db="EMBL/GenBank/DDBJ databases">
        <authorList>
            <consortium name="Pathogen Informatics"/>
            <person name="Doyle S."/>
        </authorList>
    </citation>
    <scope>NUCLEOTIDE SEQUENCE [LARGE SCALE GENOMIC DNA]</scope>
    <source>
        <strain evidence="1 2">NCTC4824</strain>
    </source>
</reference>
<dbReference type="InterPro" id="IPR025547">
    <property type="entry name" value="YtzH"/>
</dbReference>
<evidence type="ECO:0008006" key="3">
    <source>
        <dbReference type="Google" id="ProtNLM"/>
    </source>
</evidence>
<keyword evidence="2" id="KW-1185">Reference proteome</keyword>